<dbReference type="Proteomes" id="UP000284842">
    <property type="component" value="Unassembled WGS sequence"/>
</dbReference>
<name>A0A409YYR0_9AGAR</name>
<gene>
    <name evidence="2" type="ORF">CVT24_010759</name>
</gene>
<dbReference type="EMBL" id="NHTK01000147">
    <property type="protein sequence ID" value="PPR08119.1"/>
    <property type="molecule type" value="Genomic_DNA"/>
</dbReference>
<protein>
    <submittedName>
        <fullName evidence="2">Uncharacterized protein</fullName>
    </submittedName>
</protein>
<evidence type="ECO:0000313" key="3">
    <source>
        <dbReference type="Proteomes" id="UP000284842"/>
    </source>
</evidence>
<dbReference type="InParanoid" id="A0A409YYR0"/>
<evidence type="ECO:0000256" key="1">
    <source>
        <dbReference type="SAM" id="MobiDB-lite"/>
    </source>
</evidence>
<accession>A0A409YYR0</accession>
<evidence type="ECO:0000313" key="2">
    <source>
        <dbReference type="EMBL" id="PPR08119.1"/>
    </source>
</evidence>
<dbReference type="AlphaFoldDB" id="A0A409YYR0"/>
<comment type="caution">
    <text evidence="2">The sequence shown here is derived from an EMBL/GenBank/DDBJ whole genome shotgun (WGS) entry which is preliminary data.</text>
</comment>
<sequence length="164" mass="18088">MGGLRKEPAKVNRHPPVRKPSVPVGPVFRRPTGPPPKVNRSSKPKRASYAVIASLPARQYPAQGSQMQRKAKKPKSTPANVSKGPSRKQVLISFTAATTPQADVEHLYQDVNQALAQQRVELRVLSCRRAFNGYLLSTTHIATVTEIVDRLPQLSEPIELLPDE</sequence>
<keyword evidence="3" id="KW-1185">Reference proteome</keyword>
<feature type="region of interest" description="Disordered" evidence="1">
    <location>
        <begin position="1"/>
        <end position="87"/>
    </location>
</feature>
<reference evidence="2 3" key="1">
    <citation type="journal article" date="2018" name="Evol. Lett.">
        <title>Horizontal gene cluster transfer increased hallucinogenic mushroom diversity.</title>
        <authorList>
            <person name="Reynolds H.T."/>
            <person name="Vijayakumar V."/>
            <person name="Gluck-Thaler E."/>
            <person name="Korotkin H.B."/>
            <person name="Matheny P.B."/>
            <person name="Slot J.C."/>
        </authorList>
    </citation>
    <scope>NUCLEOTIDE SEQUENCE [LARGE SCALE GENOMIC DNA]</scope>
    <source>
        <strain evidence="2 3">2629</strain>
    </source>
</reference>
<dbReference type="OrthoDB" id="3062371at2759"/>
<proteinExistence type="predicted"/>
<feature type="compositionally biased region" description="Basic and acidic residues" evidence="1">
    <location>
        <begin position="1"/>
        <end position="10"/>
    </location>
</feature>
<organism evidence="2 3">
    <name type="scientific">Panaeolus cyanescens</name>
    <dbReference type="NCBI Taxonomy" id="181874"/>
    <lineage>
        <taxon>Eukaryota</taxon>
        <taxon>Fungi</taxon>
        <taxon>Dikarya</taxon>
        <taxon>Basidiomycota</taxon>
        <taxon>Agaricomycotina</taxon>
        <taxon>Agaricomycetes</taxon>
        <taxon>Agaricomycetidae</taxon>
        <taxon>Agaricales</taxon>
        <taxon>Agaricineae</taxon>
        <taxon>Galeropsidaceae</taxon>
        <taxon>Panaeolus</taxon>
    </lineage>
</organism>